<dbReference type="OrthoDB" id="3942097at2759"/>
<dbReference type="SMART" id="SM00220">
    <property type="entry name" value="S_TKc"/>
    <property type="match status" value="1"/>
</dbReference>
<dbReference type="PANTHER" id="PTHR45832">
    <property type="entry name" value="SERINE/THREONINE-PROTEIN KINASE SAMKA-RELATED-RELATED"/>
    <property type="match status" value="1"/>
</dbReference>
<evidence type="ECO:0000313" key="5">
    <source>
        <dbReference type="EMBL" id="KAF2257506.1"/>
    </source>
</evidence>
<accession>A0A9P4JVZ4</accession>
<evidence type="ECO:0000256" key="3">
    <source>
        <dbReference type="ARBA" id="ARBA00022840"/>
    </source>
</evidence>
<gene>
    <name evidence="5" type="ORF">CC78DRAFT_588461</name>
</gene>
<dbReference type="InterPro" id="IPR011009">
    <property type="entry name" value="Kinase-like_dom_sf"/>
</dbReference>
<comment type="caution">
    <text evidence="5">The sequence shown here is derived from an EMBL/GenBank/DDBJ whole genome shotgun (WGS) entry which is preliminary data.</text>
</comment>
<keyword evidence="3" id="KW-0067">ATP-binding</keyword>
<dbReference type="GO" id="GO:0004672">
    <property type="term" value="F:protein kinase activity"/>
    <property type="evidence" value="ECO:0007669"/>
    <property type="project" value="InterPro"/>
</dbReference>
<organism evidence="5 6">
    <name type="scientific">Lojkania enalia</name>
    <dbReference type="NCBI Taxonomy" id="147567"/>
    <lineage>
        <taxon>Eukaryota</taxon>
        <taxon>Fungi</taxon>
        <taxon>Dikarya</taxon>
        <taxon>Ascomycota</taxon>
        <taxon>Pezizomycotina</taxon>
        <taxon>Dothideomycetes</taxon>
        <taxon>Pleosporomycetidae</taxon>
        <taxon>Pleosporales</taxon>
        <taxon>Pleosporales incertae sedis</taxon>
        <taxon>Lojkania</taxon>
    </lineage>
</organism>
<dbReference type="AlphaFoldDB" id="A0A9P4JVZ4"/>
<protein>
    <recommendedName>
        <fullName evidence="4">Protein kinase domain-containing protein</fullName>
    </recommendedName>
</protein>
<evidence type="ECO:0000259" key="4">
    <source>
        <dbReference type="PROSITE" id="PS50011"/>
    </source>
</evidence>
<dbReference type="PANTHER" id="PTHR45832:SF22">
    <property type="entry name" value="SERINE_THREONINE-PROTEIN KINASE SAMKA-RELATED"/>
    <property type="match status" value="1"/>
</dbReference>
<proteinExistence type="inferred from homology"/>
<dbReference type="Proteomes" id="UP000800093">
    <property type="component" value="Unassembled WGS sequence"/>
</dbReference>
<dbReference type="GO" id="GO:0005524">
    <property type="term" value="F:ATP binding"/>
    <property type="evidence" value="ECO:0007669"/>
    <property type="project" value="UniProtKB-KW"/>
</dbReference>
<evidence type="ECO:0000313" key="6">
    <source>
        <dbReference type="Proteomes" id="UP000800093"/>
    </source>
</evidence>
<keyword evidence="2" id="KW-0547">Nucleotide-binding</keyword>
<dbReference type="Gene3D" id="1.10.510.10">
    <property type="entry name" value="Transferase(Phosphotransferase) domain 1"/>
    <property type="match status" value="1"/>
</dbReference>
<dbReference type="PROSITE" id="PS50011">
    <property type="entry name" value="PROTEIN_KINASE_DOM"/>
    <property type="match status" value="1"/>
</dbReference>
<keyword evidence="6" id="KW-1185">Reference proteome</keyword>
<dbReference type="SUPFAM" id="SSF56112">
    <property type="entry name" value="Protein kinase-like (PK-like)"/>
    <property type="match status" value="1"/>
</dbReference>
<dbReference type="EMBL" id="ML986993">
    <property type="protein sequence ID" value="KAF2257506.1"/>
    <property type="molecule type" value="Genomic_DNA"/>
</dbReference>
<comment type="similarity">
    <text evidence="1">Belongs to the protein kinase superfamily. STE Ser/Thr protein kinase family. STE20 subfamily.</text>
</comment>
<name>A0A9P4JVZ4_9PLEO</name>
<reference evidence="6" key="1">
    <citation type="journal article" date="2020" name="Stud. Mycol.">
        <title>101 Dothideomycetes genomes: A test case for predicting lifestyles and emergence of pathogens.</title>
        <authorList>
            <person name="Haridas S."/>
            <person name="Albert R."/>
            <person name="Binder M."/>
            <person name="Bloem J."/>
            <person name="LaButti K."/>
            <person name="Salamov A."/>
            <person name="Andreopoulos B."/>
            <person name="Baker S."/>
            <person name="Barry K."/>
            <person name="Bills G."/>
            <person name="Bluhm B."/>
            <person name="Cannon C."/>
            <person name="Castanera R."/>
            <person name="Culley D."/>
            <person name="Daum C."/>
            <person name="Ezra D."/>
            <person name="Gonzalez J."/>
            <person name="Henrissat B."/>
            <person name="Kuo A."/>
            <person name="Liang C."/>
            <person name="Lipzen A."/>
            <person name="Lutzoni F."/>
            <person name="Magnuson J."/>
            <person name="Mondo S."/>
            <person name="Nolan M."/>
            <person name="Ohm R."/>
            <person name="Pangilinan J."/>
            <person name="Park H.-J."/>
            <person name="Ramirez L."/>
            <person name="Alfaro M."/>
            <person name="Sun H."/>
            <person name="Tritt A."/>
            <person name="Yoshinaga Y."/>
            <person name="Zwiers L.-H."/>
            <person name="Turgeon B."/>
            <person name="Goodwin S."/>
            <person name="Spatafora J."/>
            <person name="Crous P."/>
            <person name="Grigoriev I."/>
        </authorList>
    </citation>
    <scope>NUCLEOTIDE SEQUENCE [LARGE SCALE GENOMIC DNA]</scope>
    <source>
        <strain evidence="6">CBS 304.66</strain>
    </source>
</reference>
<dbReference type="InterPro" id="IPR051931">
    <property type="entry name" value="PAK3-like"/>
</dbReference>
<dbReference type="InterPro" id="IPR000719">
    <property type="entry name" value="Prot_kinase_dom"/>
</dbReference>
<dbReference type="Gene3D" id="3.30.200.20">
    <property type="entry name" value="Phosphorylase Kinase, domain 1"/>
    <property type="match status" value="1"/>
</dbReference>
<evidence type="ECO:0000256" key="2">
    <source>
        <dbReference type="ARBA" id="ARBA00022741"/>
    </source>
</evidence>
<feature type="domain" description="Protein kinase" evidence="4">
    <location>
        <begin position="97"/>
        <end position="323"/>
    </location>
</feature>
<evidence type="ECO:0000256" key="1">
    <source>
        <dbReference type="ARBA" id="ARBA00008874"/>
    </source>
</evidence>
<sequence>MANRPKLSVHPQATDTFIRIPRPQRVLDLSRPLVPTKSSLLEAHLQGESPTDTNTIGTKDASIPTTFDANKEPLQASFFPLQAINIKSSQKRPRDNLKSLENLGRFTQDTVEWAVQTRRGHSSLIMVKKLDRVVGIKEEKVLEQINHKNIIHLNYVLEDADSLFLGFEYCRVTLREILHVHLRLEELHLQYIARSIFGALIYLGGLGIVHHNVGLRTIRVVGHDLRVVLSGFDSATQNASMQYSNTDIVDLGFVLLDCMEGHPQSAEKKRVRYIEEQRAMNKVFGLSLPERWSGCKQLIDCLDDIFSENRPIDVKMLKPHQFFASQSQDAACLRPFVELVTLECYTQWVPGI</sequence>
<dbReference type="Pfam" id="PF00069">
    <property type="entry name" value="Pkinase"/>
    <property type="match status" value="1"/>
</dbReference>